<dbReference type="RefSeq" id="WP_146320531.1">
    <property type="nucleotide sequence ID" value="NZ_CP042305.1"/>
</dbReference>
<feature type="transmembrane region" description="Helical" evidence="1">
    <location>
        <begin position="21"/>
        <end position="46"/>
    </location>
</feature>
<accession>A0A5B8M4B8</accession>
<keyword evidence="1" id="KW-1133">Transmembrane helix</keyword>
<keyword evidence="3" id="KW-1185">Reference proteome</keyword>
<dbReference type="OrthoDB" id="3818356at2"/>
<gene>
    <name evidence="2" type="ORF">FPZ11_09955</name>
</gene>
<dbReference type="Proteomes" id="UP000320216">
    <property type="component" value="Chromosome"/>
</dbReference>
<evidence type="ECO:0000313" key="3">
    <source>
        <dbReference type="Proteomes" id="UP000320216"/>
    </source>
</evidence>
<evidence type="ECO:0000256" key="1">
    <source>
        <dbReference type="SAM" id="Phobius"/>
    </source>
</evidence>
<protein>
    <recommendedName>
        <fullName evidence="4">DUF4878 domain-containing protein</fullName>
    </recommendedName>
</protein>
<keyword evidence="1" id="KW-0472">Membrane</keyword>
<dbReference type="EMBL" id="CP042305">
    <property type="protein sequence ID" value="QDZ15051.1"/>
    <property type="molecule type" value="Genomic_DNA"/>
</dbReference>
<evidence type="ECO:0000313" key="2">
    <source>
        <dbReference type="EMBL" id="QDZ15051.1"/>
    </source>
</evidence>
<dbReference type="AlphaFoldDB" id="A0A5B8M4B8"/>
<name>A0A5B8M4B8_9MICO</name>
<dbReference type="KEGG" id="huw:FPZ11_09955"/>
<keyword evidence="1" id="KW-0812">Transmembrane</keyword>
<proteinExistence type="predicted"/>
<evidence type="ECO:0008006" key="4">
    <source>
        <dbReference type="Google" id="ProtNLM"/>
    </source>
</evidence>
<reference evidence="2 3" key="1">
    <citation type="submission" date="2019-07" db="EMBL/GenBank/DDBJ databases">
        <title>Full genome sequence of Humibacter sp. WJ7-1.</title>
        <authorList>
            <person name="Im W.-T."/>
        </authorList>
    </citation>
    <scope>NUCLEOTIDE SEQUENCE [LARGE SCALE GENOMIC DNA]</scope>
    <source>
        <strain evidence="2 3">WJ7-1</strain>
    </source>
</reference>
<sequence>MTDDGPIDEAASPQPARKRKGLLIGLIGGGVLLLALLVGGGAWFAVQTAAHTPQAAARPYLSALAAGDVATIKRLGHITTTSPLVTQKVYAKTQGHITAYSVRPGQTSGQTATVIVGYTQNGHRHSETLALKKTGTDMLFFTTWKLESVRLPTLKVAFDAPDTAAATVNGAAVKPDSTGTAIVDALPGDYDVELADNRDYEADGASLWVTALTGKTTTPTSLVTLQARLTDAGTTAAKAAVNAWVASCIAQHTITPSGCSFGLINDYPDLTLTNQKWTLVKAPEFDVGLGGGGDWEDGGWIVTTVTPGSATFSADASASDGRYGTLTSVSPVRVSVEGAITGFDGKGDAIFRSIDWSGKEATANA</sequence>
<organism evidence="2 3">
    <name type="scientific">Humibacter ginsenosidimutans</name>
    <dbReference type="NCBI Taxonomy" id="2599293"/>
    <lineage>
        <taxon>Bacteria</taxon>
        <taxon>Bacillati</taxon>
        <taxon>Actinomycetota</taxon>
        <taxon>Actinomycetes</taxon>
        <taxon>Micrococcales</taxon>
        <taxon>Microbacteriaceae</taxon>
        <taxon>Humibacter</taxon>
    </lineage>
</organism>